<dbReference type="Proteomes" id="UP000663829">
    <property type="component" value="Unassembled WGS sequence"/>
</dbReference>
<evidence type="ECO:0000313" key="6">
    <source>
        <dbReference type="EMBL" id="CAF3686405.1"/>
    </source>
</evidence>
<evidence type="ECO:0000256" key="1">
    <source>
        <dbReference type="ARBA" id="ARBA00010326"/>
    </source>
</evidence>
<dbReference type="PANTHER" id="PTHR12767">
    <property type="entry name" value="BCL7 RELATED"/>
    <property type="match status" value="1"/>
</dbReference>
<evidence type="ECO:0000313" key="3">
    <source>
        <dbReference type="EMBL" id="CAF0885564.1"/>
    </source>
</evidence>
<dbReference type="AlphaFoldDB" id="A0A813YKH4"/>
<protein>
    <submittedName>
        <fullName evidence="3">Uncharacterized protein</fullName>
    </submittedName>
</protein>
<dbReference type="Proteomes" id="UP000677228">
    <property type="component" value="Unassembled WGS sequence"/>
</dbReference>
<organism evidence="3 7">
    <name type="scientific">Didymodactylos carnosus</name>
    <dbReference type="NCBI Taxonomy" id="1234261"/>
    <lineage>
        <taxon>Eukaryota</taxon>
        <taxon>Metazoa</taxon>
        <taxon>Spiralia</taxon>
        <taxon>Gnathifera</taxon>
        <taxon>Rotifera</taxon>
        <taxon>Eurotatoria</taxon>
        <taxon>Bdelloidea</taxon>
        <taxon>Philodinida</taxon>
        <taxon>Philodinidae</taxon>
        <taxon>Didymodactylos</taxon>
    </lineage>
</organism>
<evidence type="ECO:0000313" key="7">
    <source>
        <dbReference type="Proteomes" id="UP000663829"/>
    </source>
</evidence>
<accession>A0A813YKH4</accession>
<comment type="caution">
    <text evidence="3">The sequence shown here is derived from an EMBL/GenBank/DDBJ whole genome shotgun (WGS) entry which is preliminary data.</text>
</comment>
<dbReference type="Pfam" id="PF04714">
    <property type="entry name" value="BCL_N"/>
    <property type="match status" value="1"/>
</dbReference>
<evidence type="ECO:0000313" key="4">
    <source>
        <dbReference type="EMBL" id="CAF0906619.1"/>
    </source>
</evidence>
<keyword evidence="7" id="KW-1185">Reference proteome</keyword>
<evidence type="ECO:0000256" key="2">
    <source>
        <dbReference type="SAM" id="MobiDB-lite"/>
    </source>
</evidence>
<reference evidence="3" key="1">
    <citation type="submission" date="2021-02" db="EMBL/GenBank/DDBJ databases">
        <authorList>
            <person name="Nowell W R."/>
        </authorList>
    </citation>
    <scope>NUCLEOTIDE SEQUENCE</scope>
</reference>
<dbReference type="Proteomes" id="UP000681722">
    <property type="component" value="Unassembled WGS sequence"/>
</dbReference>
<feature type="compositionally biased region" description="Polar residues" evidence="2">
    <location>
        <begin position="72"/>
        <end position="97"/>
    </location>
</feature>
<dbReference type="OrthoDB" id="5989898at2759"/>
<feature type="compositionally biased region" description="Polar residues" evidence="2">
    <location>
        <begin position="136"/>
        <end position="151"/>
    </location>
</feature>
<sequence length="173" mass="19658">MIVPTRLRSEARAKGKDDFKRVINSYALQHVRRWEKRWITINDTSIRVYKWMPCAVLDKDLVATRTKPFKNSKLSSTSPTGTSSQVLPTSETNDTQNSLIQDTQIIPSSQEQESTQMLINDSQMTVGGSQFQDENTIDSLYSNQDSNQEEWTTTGTTNNHHITQESNDTTPSQ</sequence>
<dbReference type="EMBL" id="CAJNOK010003571">
    <property type="protein sequence ID" value="CAF0906619.1"/>
    <property type="molecule type" value="Genomic_DNA"/>
</dbReference>
<proteinExistence type="inferred from homology"/>
<feature type="compositionally biased region" description="Low complexity" evidence="2">
    <location>
        <begin position="152"/>
        <end position="161"/>
    </location>
</feature>
<name>A0A813YKH4_9BILA</name>
<dbReference type="EMBL" id="CAJOBC010001311">
    <property type="protein sequence ID" value="CAF3670879.1"/>
    <property type="molecule type" value="Genomic_DNA"/>
</dbReference>
<dbReference type="PANTHER" id="PTHR12767:SF9">
    <property type="entry name" value="BCL7-LIKE"/>
    <property type="match status" value="1"/>
</dbReference>
<dbReference type="Proteomes" id="UP000682733">
    <property type="component" value="Unassembled WGS sequence"/>
</dbReference>
<comment type="similarity">
    <text evidence="1">Belongs to the BCL7 family.</text>
</comment>
<dbReference type="EMBL" id="CAJNOQ010001311">
    <property type="protein sequence ID" value="CAF0885564.1"/>
    <property type="molecule type" value="Genomic_DNA"/>
</dbReference>
<dbReference type="InterPro" id="IPR006804">
    <property type="entry name" value="BCL7"/>
</dbReference>
<feature type="region of interest" description="Disordered" evidence="2">
    <location>
        <begin position="70"/>
        <end position="97"/>
    </location>
</feature>
<gene>
    <name evidence="3" type="ORF">GPM918_LOCUS7842</name>
    <name evidence="4" type="ORF">OVA965_LOCUS9904</name>
    <name evidence="5" type="ORF">SRO942_LOCUS7842</name>
    <name evidence="6" type="ORF">TMI583_LOCUS9900</name>
</gene>
<feature type="region of interest" description="Disordered" evidence="2">
    <location>
        <begin position="136"/>
        <end position="173"/>
    </location>
</feature>
<feature type="compositionally biased region" description="Polar residues" evidence="2">
    <location>
        <begin position="164"/>
        <end position="173"/>
    </location>
</feature>
<dbReference type="EMBL" id="CAJOBA010003572">
    <property type="protein sequence ID" value="CAF3686405.1"/>
    <property type="molecule type" value="Genomic_DNA"/>
</dbReference>
<evidence type="ECO:0000313" key="5">
    <source>
        <dbReference type="EMBL" id="CAF3670879.1"/>
    </source>
</evidence>